<protein>
    <submittedName>
        <fullName evidence="2">Uncharacterized protein</fullName>
    </submittedName>
</protein>
<keyword evidence="3" id="KW-1185">Reference proteome</keyword>
<dbReference type="EMBL" id="CP089977">
    <property type="protein sequence ID" value="UXZ05651.1"/>
    <property type="molecule type" value="Genomic_DNA"/>
</dbReference>
<gene>
    <name evidence="2" type="ORF">LU297_04205</name>
</gene>
<keyword evidence="1" id="KW-0732">Signal</keyword>
<sequence length="144" mass="16553">MFKKKLLVLTIGLSCVVANATPNSWSYGHNFGQAQFYIENKKSQSLEISCGEEYGRSIYFSYNIDDEPIDVTEKNQFSFLFDNTIPVTITTTKESDNEWVKFNEAISKAKKIQVFRNNQEVAVFTPLPHTVKTEISHIKDECRK</sequence>
<evidence type="ECO:0000313" key="3">
    <source>
        <dbReference type="Proteomes" id="UP001063782"/>
    </source>
</evidence>
<proteinExistence type="predicted"/>
<accession>A0ABY6F6C9</accession>
<organism evidence="2 3">
    <name type="scientific">Moraxella nasicaprae</name>
    <dbReference type="NCBI Taxonomy" id="2904122"/>
    <lineage>
        <taxon>Bacteria</taxon>
        <taxon>Pseudomonadati</taxon>
        <taxon>Pseudomonadota</taxon>
        <taxon>Gammaproteobacteria</taxon>
        <taxon>Moraxellales</taxon>
        <taxon>Moraxellaceae</taxon>
        <taxon>Moraxella</taxon>
    </lineage>
</organism>
<reference evidence="2" key="1">
    <citation type="submission" date="2021-12" db="EMBL/GenBank/DDBJ databases">
        <title>taxonomy of Moraxella sp. ZY201224.</title>
        <authorList>
            <person name="Li F."/>
        </authorList>
    </citation>
    <scope>NUCLEOTIDE SEQUENCE</scope>
    <source>
        <strain evidence="2">ZY201224</strain>
    </source>
</reference>
<evidence type="ECO:0000256" key="1">
    <source>
        <dbReference type="SAM" id="SignalP"/>
    </source>
</evidence>
<evidence type="ECO:0000313" key="2">
    <source>
        <dbReference type="EMBL" id="UXZ05651.1"/>
    </source>
</evidence>
<dbReference type="RefSeq" id="WP_263077164.1">
    <property type="nucleotide sequence ID" value="NZ_CP089977.1"/>
</dbReference>
<feature type="chain" id="PRO_5046292402" evidence="1">
    <location>
        <begin position="21"/>
        <end position="144"/>
    </location>
</feature>
<feature type="signal peptide" evidence="1">
    <location>
        <begin position="1"/>
        <end position="20"/>
    </location>
</feature>
<name>A0ABY6F6C9_9GAMM</name>
<dbReference type="Proteomes" id="UP001063782">
    <property type="component" value="Chromosome"/>
</dbReference>